<dbReference type="InterPro" id="IPR050309">
    <property type="entry name" value="Type-B_Carboxylest/Lipase"/>
</dbReference>
<dbReference type="Gene3D" id="3.40.50.1820">
    <property type="entry name" value="alpha/beta hydrolase"/>
    <property type="match status" value="1"/>
</dbReference>
<dbReference type="EMBL" id="ACPB03026142">
    <property type="status" value="NOT_ANNOTATED_CDS"/>
    <property type="molecule type" value="Genomic_DNA"/>
</dbReference>
<dbReference type="VEuPathDB" id="VectorBase:RPRC014623"/>
<keyword evidence="1" id="KW-0325">Glycoprotein</keyword>
<protein>
    <submittedName>
        <fullName evidence="3">COesterase domain-containing protein</fullName>
    </submittedName>
</protein>
<organism evidence="3 4">
    <name type="scientific">Rhodnius prolixus</name>
    <name type="common">Triatomid bug</name>
    <dbReference type="NCBI Taxonomy" id="13249"/>
    <lineage>
        <taxon>Eukaryota</taxon>
        <taxon>Metazoa</taxon>
        <taxon>Ecdysozoa</taxon>
        <taxon>Arthropoda</taxon>
        <taxon>Hexapoda</taxon>
        <taxon>Insecta</taxon>
        <taxon>Pterygota</taxon>
        <taxon>Neoptera</taxon>
        <taxon>Paraneoptera</taxon>
        <taxon>Hemiptera</taxon>
        <taxon>Heteroptera</taxon>
        <taxon>Panheteroptera</taxon>
        <taxon>Cimicomorpha</taxon>
        <taxon>Reduviidae</taxon>
        <taxon>Triatominae</taxon>
        <taxon>Rhodnius</taxon>
    </lineage>
</organism>
<dbReference type="EnsemblMetazoa" id="RPRC014623-RA">
    <property type="protein sequence ID" value="RPRC014623-PA"/>
    <property type="gene ID" value="RPRC014623"/>
</dbReference>
<dbReference type="Pfam" id="PF00135">
    <property type="entry name" value="COesterase"/>
    <property type="match status" value="1"/>
</dbReference>
<dbReference type="PANTHER" id="PTHR11559">
    <property type="entry name" value="CARBOXYLESTERASE"/>
    <property type="match status" value="1"/>
</dbReference>
<dbReference type="InterPro" id="IPR002018">
    <property type="entry name" value="CarbesteraseB"/>
</dbReference>
<evidence type="ECO:0000259" key="2">
    <source>
        <dbReference type="Pfam" id="PF00135"/>
    </source>
</evidence>
<dbReference type="InParanoid" id="T1IEA3"/>
<reference evidence="3" key="1">
    <citation type="submission" date="2015-05" db="UniProtKB">
        <authorList>
            <consortium name="EnsemblMetazoa"/>
        </authorList>
    </citation>
    <scope>IDENTIFICATION</scope>
</reference>
<dbReference type="eggNOG" id="KOG1516">
    <property type="taxonomic scope" value="Eukaryota"/>
</dbReference>
<dbReference type="InterPro" id="IPR029058">
    <property type="entry name" value="AB_hydrolase_fold"/>
</dbReference>
<dbReference type="SUPFAM" id="SSF53474">
    <property type="entry name" value="alpha/beta-Hydrolases"/>
    <property type="match status" value="1"/>
</dbReference>
<evidence type="ECO:0000313" key="4">
    <source>
        <dbReference type="Proteomes" id="UP000015103"/>
    </source>
</evidence>
<dbReference type="AlphaFoldDB" id="T1IEA3"/>
<feature type="domain" description="Carboxylesterase type B" evidence="2">
    <location>
        <begin position="4"/>
        <end position="244"/>
    </location>
</feature>
<dbReference type="Proteomes" id="UP000015103">
    <property type="component" value="Unassembled WGS sequence"/>
</dbReference>
<keyword evidence="4" id="KW-1185">Reference proteome</keyword>
<evidence type="ECO:0000256" key="1">
    <source>
        <dbReference type="ARBA" id="ARBA00023180"/>
    </source>
</evidence>
<name>T1IEA3_RHOPR</name>
<dbReference type="HOGENOM" id="CLU_093709_0_0_1"/>
<accession>T1IEA3</accession>
<evidence type="ECO:0000313" key="3">
    <source>
        <dbReference type="EnsemblMetazoa" id="RPRC014623-PA"/>
    </source>
</evidence>
<sequence length="257" mass="29954">MDPLIIFTPICDRNAANPFLPFNPHNAEPAPVPWIVGVPSLVDFVRTAVYVREPETLIEYNQQFDQIAPIFLYYDKTATNPEKVTKEVREFYFDDQPITLELLRNLTEMYSDRIFIWPAVEALRVHKGPHYFYYFDYVGEYSFQEILAGRRVLVGSVDLDDILYIWKIENPFEVGEPTTSQDLNISHLLLNLLYNFISSGDPTPSGFDFEWPQWDNEQQNFISFGISGEVTVNSTLLPSRVQFWSQLHYNEEIIECC</sequence>
<dbReference type="STRING" id="13249.T1IEA3"/>
<proteinExistence type="predicted"/>